<feature type="compositionally biased region" description="Low complexity" evidence="1">
    <location>
        <begin position="64"/>
        <end position="75"/>
    </location>
</feature>
<dbReference type="GO" id="GO:0016020">
    <property type="term" value="C:membrane"/>
    <property type="evidence" value="ECO:0007669"/>
    <property type="project" value="TreeGrafter"/>
</dbReference>
<dbReference type="PROSITE" id="PS51677">
    <property type="entry name" value="NODB"/>
    <property type="match status" value="1"/>
</dbReference>
<feature type="compositionally biased region" description="Low complexity" evidence="1">
    <location>
        <begin position="82"/>
        <end position="93"/>
    </location>
</feature>
<feature type="compositionally biased region" description="Low complexity" evidence="1">
    <location>
        <begin position="34"/>
        <end position="46"/>
    </location>
</feature>
<dbReference type="RefSeq" id="WP_115804217.1">
    <property type="nucleotide sequence ID" value="NZ_NOKA02000022.1"/>
</dbReference>
<dbReference type="PROSITE" id="PS51257">
    <property type="entry name" value="PROKAR_LIPOPROTEIN"/>
    <property type="match status" value="1"/>
</dbReference>
<dbReference type="PANTHER" id="PTHR10587">
    <property type="entry name" value="GLYCOSYL TRANSFERASE-RELATED"/>
    <property type="match status" value="1"/>
</dbReference>
<protein>
    <submittedName>
        <fullName evidence="4">Polysaccharide deacetylase</fullName>
    </submittedName>
</protein>
<feature type="chain" id="PRO_5039180668" evidence="2">
    <location>
        <begin position="22"/>
        <end position="343"/>
    </location>
</feature>
<dbReference type="EMBL" id="NOKA02000022">
    <property type="protein sequence ID" value="RDY31064.1"/>
    <property type="molecule type" value="Genomic_DNA"/>
</dbReference>
<dbReference type="InterPro" id="IPR011330">
    <property type="entry name" value="Glyco_hydro/deAcase_b/a-brl"/>
</dbReference>
<dbReference type="SUPFAM" id="SSF88713">
    <property type="entry name" value="Glycoside hydrolase/deacetylase"/>
    <property type="match status" value="1"/>
</dbReference>
<evidence type="ECO:0000313" key="4">
    <source>
        <dbReference type="EMBL" id="RDY31064.1"/>
    </source>
</evidence>
<feature type="compositionally biased region" description="Polar residues" evidence="1">
    <location>
        <begin position="51"/>
        <end position="63"/>
    </location>
</feature>
<feature type="region of interest" description="Disordered" evidence="1">
    <location>
        <begin position="31"/>
        <end position="100"/>
    </location>
</feature>
<dbReference type="AlphaFoldDB" id="A0A371JE66"/>
<name>A0A371JE66_9FIRM</name>
<organism evidence="4 5">
    <name type="scientific">Lachnotalea glycerini</name>
    <dbReference type="NCBI Taxonomy" id="1763509"/>
    <lineage>
        <taxon>Bacteria</taxon>
        <taxon>Bacillati</taxon>
        <taxon>Bacillota</taxon>
        <taxon>Clostridia</taxon>
        <taxon>Lachnospirales</taxon>
        <taxon>Lachnospiraceae</taxon>
        <taxon>Lachnotalea</taxon>
    </lineage>
</organism>
<sequence length="343" mass="38017">MKKNKYLIVLLMVALAAGCKGKDSKDTLAQTEITTQDNSTDQTTDTENAQEENQAGAVSNTEEQQSVQTSSTNDDTTSDEAQSNQTTSENQTTEQEEQPIEQISLDGLSTESKGWGQGGNVDDNNVPVGCTMYQNQYGYLGADFVRTDSDAVFLTFDEGYEYPEANSPTGNTAKILDTLKEKNVKAVFFITLPYAKSNPDLVKRMIEEGHVVGNHSVNHPSNGLPSLATVEDQQNELIGVHDYVLENYNYTMDLFRYPTGAFSEQSLAIVHNLGYKSVFWSFAYKDWITDAQPDKTEALKTMKEKLHPGAIYLLHAVSSTNTEVLGDFIDAIKEAGYDIERYE</sequence>
<evidence type="ECO:0000256" key="1">
    <source>
        <dbReference type="SAM" id="MobiDB-lite"/>
    </source>
</evidence>
<dbReference type="Gene3D" id="3.20.20.370">
    <property type="entry name" value="Glycoside hydrolase/deacetylase"/>
    <property type="match status" value="1"/>
</dbReference>
<feature type="signal peptide" evidence="2">
    <location>
        <begin position="1"/>
        <end position="21"/>
    </location>
</feature>
<feature type="domain" description="NodB homology" evidence="3">
    <location>
        <begin position="150"/>
        <end position="340"/>
    </location>
</feature>
<dbReference type="Proteomes" id="UP000216411">
    <property type="component" value="Unassembled WGS sequence"/>
</dbReference>
<accession>A0A371JE66</accession>
<dbReference type="InterPro" id="IPR002509">
    <property type="entry name" value="NODB_dom"/>
</dbReference>
<reference evidence="4 5" key="1">
    <citation type="journal article" date="2017" name="Genome Announc.">
        <title>Draft Genome Sequence of a Sporulating and Motile Strain of Lachnotalea glycerini Isolated from Water in Quebec City, Canada.</title>
        <authorList>
            <person name="Maheux A.F."/>
            <person name="Boudreau D.K."/>
            <person name="Berube E."/>
            <person name="Boissinot M."/>
            <person name="Raymond F."/>
            <person name="Brodeur S."/>
            <person name="Corbeil J."/>
            <person name="Isabel S."/>
            <person name="Omar R.F."/>
            <person name="Bergeron M.G."/>
        </authorList>
    </citation>
    <scope>NUCLEOTIDE SEQUENCE [LARGE SCALE GENOMIC DNA]</scope>
    <source>
        <strain evidence="4 5">CCRI-19302</strain>
    </source>
</reference>
<dbReference type="OrthoDB" id="9812065at2"/>
<keyword evidence="2" id="KW-0732">Signal</keyword>
<comment type="caution">
    <text evidence="4">The sequence shown here is derived from an EMBL/GenBank/DDBJ whole genome shotgun (WGS) entry which is preliminary data.</text>
</comment>
<evidence type="ECO:0000313" key="5">
    <source>
        <dbReference type="Proteomes" id="UP000216411"/>
    </source>
</evidence>
<gene>
    <name evidence="4" type="ORF">CG710_011310</name>
</gene>
<proteinExistence type="predicted"/>
<dbReference type="InterPro" id="IPR050248">
    <property type="entry name" value="Polysacc_deacetylase_ArnD"/>
</dbReference>
<dbReference type="Pfam" id="PF01522">
    <property type="entry name" value="Polysacc_deac_1"/>
    <property type="match status" value="1"/>
</dbReference>
<evidence type="ECO:0000259" key="3">
    <source>
        <dbReference type="PROSITE" id="PS51677"/>
    </source>
</evidence>
<keyword evidence="5" id="KW-1185">Reference proteome</keyword>
<evidence type="ECO:0000256" key="2">
    <source>
        <dbReference type="SAM" id="SignalP"/>
    </source>
</evidence>
<dbReference type="PANTHER" id="PTHR10587:SF78">
    <property type="entry name" value="PEPTIDOGLYCAN-N-ACETYLMURAMIC ACID DEACETYLASE PDAA"/>
    <property type="match status" value="1"/>
</dbReference>
<dbReference type="GO" id="GO:0005975">
    <property type="term" value="P:carbohydrate metabolic process"/>
    <property type="evidence" value="ECO:0007669"/>
    <property type="project" value="InterPro"/>
</dbReference>
<dbReference type="GO" id="GO:0016810">
    <property type="term" value="F:hydrolase activity, acting on carbon-nitrogen (but not peptide) bonds"/>
    <property type="evidence" value="ECO:0007669"/>
    <property type="project" value="InterPro"/>
</dbReference>